<dbReference type="InterPro" id="IPR050447">
    <property type="entry name" value="Erg6_SMT_methyltransf"/>
</dbReference>
<dbReference type="SUPFAM" id="SSF53335">
    <property type="entry name" value="S-adenosyl-L-methionine-dependent methyltransferases"/>
    <property type="match status" value="1"/>
</dbReference>
<keyword evidence="1" id="KW-0812">Transmembrane</keyword>
<name>A0A0M9DEE0_9LACO</name>
<evidence type="ECO:0000313" key="3">
    <source>
        <dbReference type="EMBL" id="KOY78607.1"/>
    </source>
</evidence>
<dbReference type="CDD" id="cd02440">
    <property type="entry name" value="AdoMet_MTases"/>
    <property type="match status" value="1"/>
</dbReference>
<keyword evidence="1" id="KW-1133">Transmembrane helix</keyword>
<evidence type="ECO:0000256" key="1">
    <source>
        <dbReference type="SAM" id="Phobius"/>
    </source>
</evidence>
<feature type="domain" description="Methyltransferase" evidence="2">
    <location>
        <begin position="84"/>
        <end position="198"/>
    </location>
</feature>
<accession>A0A0M9DEE0</accession>
<dbReference type="PANTHER" id="PTHR44068:SF11">
    <property type="entry name" value="GERANYL DIPHOSPHATE 2-C-METHYLTRANSFERASE"/>
    <property type="match status" value="1"/>
</dbReference>
<feature type="transmembrane region" description="Helical" evidence="1">
    <location>
        <begin position="44"/>
        <end position="63"/>
    </location>
</feature>
<gene>
    <name evidence="3" type="ORF">RZ72_05940</name>
</gene>
<protein>
    <recommendedName>
        <fullName evidence="2">Methyltransferase domain-containing protein</fullName>
    </recommendedName>
</protein>
<dbReference type="Pfam" id="PF13847">
    <property type="entry name" value="Methyltransf_31"/>
    <property type="match status" value="1"/>
</dbReference>
<evidence type="ECO:0000313" key="4">
    <source>
        <dbReference type="Proteomes" id="UP000037749"/>
    </source>
</evidence>
<reference evidence="3 4" key="1">
    <citation type="journal article" date="2015" name="Genome Biol. Evol.">
        <title>Functionally Structured Genomes in Lactobacillus kunkeei Colonizing the Honey Crop and Food Products of Honeybees and Stingless Bees.</title>
        <authorList>
            <person name="Tamarit D."/>
            <person name="Ellegaard K.M."/>
            <person name="Wikander J."/>
            <person name="Olofsson T."/>
            <person name="Vasquez A."/>
            <person name="Andersson S.G."/>
        </authorList>
    </citation>
    <scope>NUCLEOTIDE SEQUENCE [LARGE SCALE GENOMIC DNA]</scope>
    <source>
        <strain evidence="3 4">LAla</strain>
    </source>
</reference>
<dbReference type="RefSeq" id="WP_053796968.1">
    <property type="nucleotide sequence ID" value="NZ_JXCZ01000041.1"/>
</dbReference>
<evidence type="ECO:0000259" key="2">
    <source>
        <dbReference type="Pfam" id="PF13847"/>
    </source>
</evidence>
<dbReference type="PANTHER" id="PTHR44068">
    <property type="entry name" value="ZGC:194242"/>
    <property type="match status" value="1"/>
</dbReference>
<keyword evidence="1" id="KW-0472">Membrane</keyword>
<proteinExistence type="predicted"/>
<organism evidence="3 4">
    <name type="scientific">Apilactobacillus kunkeei</name>
    <dbReference type="NCBI Taxonomy" id="148814"/>
    <lineage>
        <taxon>Bacteria</taxon>
        <taxon>Bacillati</taxon>
        <taxon>Bacillota</taxon>
        <taxon>Bacilli</taxon>
        <taxon>Lactobacillales</taxon>
        <taxon>Lactobacillaceae</taxon>
        <taxon>Apilactobacillus</taxon>
    </lineage>
</organism>
<dbReference type="InterPro" id="IPR029063">
    <property type="entry name" value="SAM-dependent_MTases_sf"/>
</dbReference>
<feature type="transmembrane region" description="Helical" evidence="1">
    <location>
        <begin position="20"/>
        <end position="38"/>
    </location>
</feature>
<dbReference type="Gene3D" id="3.40.50.150">
    <property type="entry name" value="Vaccinia Virus protein VP39"/>
    <property type="match status" value="1"/>
</dbReference>
<dbReference type="PATRIC" id="fig|148814.9.peg.1263"/>
<dbReference type="InterPro" id="IPR025714">
    <property type="entry name" value="Methyltranfer_dom"/>
</dbReference>
<dbReference type="EMBL" id="JXCZ01000041">
    <property type="protein sequence ID" value="KOY78607.1"/>
    <property type="molecule type" value="Genomic_DNA"/>
</dbReference>
<comment type="caution">
    <text evidence="3">The sequence shown here is derived from an EMBL/GenBank/DDBJ whole genome shotgun (WGS) entry which is preliminary data.</text>
</comment>
<dbReference type="Proteomes" id="UP000037749">
    <property type="component" value="Unassembled WGS sequence"/>
</dbReference>
<dbReference type="AlphaFoldDB" id="A0A0M9DEE0"/>
<sequence>MKKFTGWVKHWYRYKTDEPYIIAAAIIGALCLLGSIALDHKKRFYVYVLILILIAIWALFRSVTFKKNFVRQFVDENKFEGKDKGLDLGTGTGYALIKLARDTKLNKVYGVEDKYQYTIKRLEKNAYLENVKDRIEITTADIENLPFDDNEFDAITAISANGNQLSTPKRAVYKDIAFEIARVIADKGIIFMVNTPRMTKKYAVEFENKGLKVEYMHRRFERFFFLRAIKVTNK</sequence>